<dbReference type="GO" id="GO:0006355">
    <property type="term" value="P:regulation of DNA-templated transcription"/>
    <property type="evidence" value="ECO:0007669"/>
    <property type="project" value="InterPro"/>
</dbReference>
<dbReference type="Gene3D" id="1.10.10.10">
    <property type="entry name" value="Winged helix-like DNA-binding domain superfamily/Winged helix DNA-binding domain"/>
    <property type="match status" value="1"/>
</dbReference>
<sequence>MNSIAKQMIEEECRCLFKENKYCFETTSSISLKIGRNEDLVKEVLSDLEDVYFLSSKEIDNNKIYYLNDQNDENAPQVVINEDPTLNSIHEKVNRTNQLTKREKEISILIIKGLRNSEIAEILYISEHTVKNHVRNILNKLGLNGRQQLFRKIIE</sequence>
<gene>
    <name evidence="5" type="ORF">J7W16_19055</name>
</gene>
<dbReference type="PANTHER" id="PTHR44688">
    <property type="entry name" value="DNA-BINDING TRANSCRIPTIONAL ACTIVATOR DEVR_DOSR"/>
    <property type="match status" value="1"/>
</dbReference>
<feature type="domain" description="HTH luxR-type" evidence="4">
    <location>
        <begin position="92"/>
        <end position="155"/>
    </location>
</feature>
<dbReference type="PRINTS" id="PR00038">
    <property type="entry name" value="HTHLUXR"/>
</dbReference>
<keyword evidence="2" id="KW-0238">DNA-binding</keyword>
<protein>
    <submittedName>
        <fullName evidence="5">Response regulator transcription factor</fullName>
    </submittedName>
</protein>
<dbReference type="Pfam" id="PF00196">
    <property type="entry name" value="GerE"/>
    <property type="match status" value="1"/>
</dbReference>
<comment type="caution">
    <text evidence="5">The sequence shown here is derived from an EMBL/GenBank/DDBJ whole genome shotgun (WGS) entry which is preliminary data.</text>
</comment>
<dbReference type="PANTHER" id="PTHR44688:SF16">
    <property type="entry name" value="DNA-BINDING TRANSCRIPTIONAL ACTIVATOR DEVR_DOSR"/>
    <property type="match status" value="1"/>
</dbReference>
<dbReference type="SUPFAM" id="SSF46894">
    <property type="entry name" value="C-terminal effector domain of the bipartite response regulators"/>
    <property type="match status" value="1"/>
</dbReference>
<dbReference type="InterPro" id="IPR000792">
    <property type="entry name" value="Tscrpt_reg_LuxR_C"/>
</dbReference>
<keyword evidence="3" id="KW-0804">Transcription</keyword>
<dbReference type="GO" id="GO:0003677">
    <property type="term" value="F:DNA binding"/>
    <property type="evidence" value="ECO:0007669"/>
    <property type="project" value="UniProtKB-KW"/>
</dbReference>
<evidence type="ECO:0000259" key="4">
    <source>
        <dbReference type="PROSITE" id="PS50043"/>
    </source>
</evidence>
<dbReference type="RefSeq" id="WP_210599085.1">
    <property type="nucleotide sequence ID" value="NZ_JAGKSQ010000011.1"/>
</dbReference>
<evidence type="ECO:0000313" key="6">
    <source>
        <dbReference type="Proteomes" id="UP000678228"/>
    </source>
</evidence>
<dbReference type="CDD" id="cd06170">
    <property type="entry name" value="LuxR_C_like"/>
    <property type="match status" value="1"/>
</dbReference>
<dbReference type="SMART" id="SM00421">
    <property type="entry name" value="HTH_LUXR"/>
    <property type="match status" value="1"/>
</dbReference>
<proteinExistence type="predicted"/>
<dbReference type="PROSITE" id="PS00622">
    <property type="entry name" value="HTH_LUXR_1"/>
    <property type="match status" value="1"/>
</dbReference>
<evidence type="ECO:0000256" key="2">
    <source>
        <dbReference type="ARBA" id="ARBA00023125"/>
    </source>
</evidence>
<name>A0A940WYP3_9BACI</name>
<dbReference type="InterPro" id="IPR016032">
    <property type="entry name" value="Sig_transdc_resp-reg_C-effctor"/>
</dbReference>
<dbReference type="AlphaFoldDB" id="A0A940WYP3"/>
<dbReference type="InterPro" id="IPR036388">
    <property type="entry name" value="WH-like_DNA-bd_sf"/>
</dbReference>
<evidence type="ECO:0000256" key="3">
    <source>
        <dbReference type="ARBA" id="ARBA00023163"/>
    </source>
</evidence>
<keyword evidence="6" id="KW-1185">Reference proteome</keyword>
<evidence type="ECO:0000256" key="1">
    <source>
        <dbReference type="ARBA" id="ARBA00023015"/>
    </source>
</evidence>
<dbReference type="Proteomes" id="UP000678228">
    <property type="component" value="Unassembled WGS sequence"/>
</dbReference>
<keyword evidence="1" id="KW-0805">Transcription regulation</keyword>
<accession>A0A940WYP3</accession>
<dbReference type="EMBL" id="JAGKSQ010000011">
    <property type="protein sequence ID" value="MBP3953227.1"/>
    <property type="molecule type" value="Genomic_DNA"/>
</dbReference>
<reference evidence="5" key="1">
    <citation type="submission" date="2021-03" db="EMBL/GenBank/DDBJ databases">
        <title>Bacillus suaedae sp. nov., isolated from Suaeda aralocaspica.</title>
        <authorList>
            <person name="Lei R.F.R."/>
        </authorList>
    </citation>
    <scope>NUCLEOTIDE SEQUENCE</scope>
    <source>
        <strain evidence="5">YZJH907-2</strain>
    </source>
</reference>
<dbReference type="PROSITE" id="PS50043">
    <property type="entry name" value="HTH_LUXR_2"/>
    <property type="match status" value="1"/>
</dbReference>
<organism evidence="5 6">
    <name type="scientific">Halalkalibacter suaedae</name>
    <dbReference type="NCBI Taxonomy" id="2822140"/>
    <lineage>
        <taxon>Bacteria</taxon>
        <taxon>Bacillati</taxon>
        <taxon>Bacillota</taxon>
        <taxon>Bacilli</taxon>
        <taxon>Bacillales</taxon>
        <taxon>Bacillaceae</taxon>
        <taxon>Halalkalibacter</taxon>
    </lineage>
</organism>
<evidence type="ECO:0000313" key="5">
    <source>
        <dbReference type="EMBL" id="MBP3953227.1"/>
    </source>
</evidence>